<reference evidence="8" key="1">
    <citation type="submission" date="2022-07" db="EMBL/GenBank/DDBJ databases">
        <title>Phylogenomic reconstructions and comparative analyses of Kickxellomycotina fungi.</title>
        <authorList>
            <person name="Reynolds N.K."/>
            <person name="Stajich J.E."/>
            <person name="Barry K."/>
            <person name="Grigoriev I.V."/>
            <person name="Crous P."/>
            <person name="Smith M.E."/>
        </authorList>
    </citation>
    <scope>NUCLEOTIDE SEQUENCE</scope>
    <source>
        <strain evidence="8">NBRC 32514</strain>
    </source>
</reference>
<comment type="caution">
    <text evidence="8">The sequence shown here is derived from an EMBL/GenBank/DDBJ whole genome shotgun (WGS) entry which is preliminary data.</text>
</comment>
<dbReference type="SUPFAM" id="SSF52151">
    <property type="entry name" value="FabD/lysophospholipase-like"/>
    <property type="match status" value="1"/>
</dbReference>
<evidence type="ECO:0000256" key="2">
    <source>
        <dbReference type="ARBA" id="ARBA00022801"/>
    </source>
</evidence>
<evidence type="ECO:0000256" key="4">
    <source>
        <dbReference type="ARBA" id="ARBA00023098"/>
    </source>
</evidence>
<dbReference type="AlphaFoldDB" id="A0A9W7Y0R1"/>
<gene>
    <name evidence="8" type="ORF">LPJ53_003699</name>
</gene>
<dbReference type="PANTHER" id="PTHR14226:SF66">
    <property type="entry name" value="TRIACYLGLYCEROL LIPASE PTL2"/>
    <property type="match status" value="1"/>
</dbReference>
<evidence type="ECO:0000256" key="1">
    <source>
        <dbReference type="ARBA" id="ARBA00006104"/>
    </source>
</evidence>
<dbReference type="Proteomes" id="UP001149813">
    <property type="component" value="Unassembled WGS sequence"/>
</dbReference>
<proteinExistence type="inferred from homology"/>
<evidence type="ECO:0000313" key="8">
    <source>
        <dbReference type="EMBL" id="KAJ1721817.1"/>
    </source>
</evidence>
<evidence type="ECO:0000259" key="7">
    <source>
        <dbReference type="PROSITE" id="PS51635"/>
    </source>
</evidence>
<dbReference type="InterPro" id="IPR002641">
    <property type="entry name" value="PNPLA_dom"/>
</dbReference>
<evidence type="ECO:0000256" key="6">
    <source>
        <dbReference type="SAM" id="MobiDB-lite"/>
    </source>
</evidence>
<dbReference type="PANTHER" id="PTHR14226">
    <property type="entry name" value="NEUROPATHY TARGET ESTERASE/SWISS CHEESE D.MELANOGASTER"/>
    <property type="match status" value="1"/>
</dbReference>
<accession>A0A9W7Y0R1</accession>
<dbReference type="Gene3D" id="3.40.1090.10">
    <property type="entry name" value="Cytosolic phospholipase A2 catalytic domain"/>
    <property type="match status" value="2"/>
</dbReference>
<feature type="active site" description="Nucleophile" evidence="5">
    <location>
        <position position="299"/>
    </location>
</feature>
<dbReference type="PROSITE" id="PS51635">
    <property type="entry name" value="PNPLA"/>
    <property type="match status" value="1"/>
</dbReference>
<dbReference type="GO" id="GO:0016042">
    <property type="term" value="P:lipid catabolic process"/>
    <property type="evidence" value="ECO:0007669"/>
    <property type="project" value="UniProtKB-UniRule"/>
</dbReference>
<sequence length="614" mass="64829">MGGGSELSSSISNDDDWEQSLFRPPAWPFGRDTAAAKGPGTAYGHDLRALGRLPQQAGAVPRRPAPCSTTATAAADDDDERAARAYYRQFAVFRAALATTAPPDGGRGAGKAGPSAGAPLRVLRALMLVCAALVVACELAAYVCIRLACDRLGRRRGKKGATEAGAVDAVDVAGAARRLREARARVERGGGGGGRGARRAARRLCGELLGGGLAALGGRWRSPAAAQYADEVVLSLACVRRAAGLDAAERLAVGRAAERQLGGTALCLSGGAAQAWKHLGVARRLLDRGCLPRVLSGASAGSVVAALLATHTDAELRRILHPGFARYLTACQDPWRRRLRRWAQTGALFDPLDWALRAQVFTRGAMTFAEAYRRTGRALSIPCAPLGRGPARVLNHVTAPDVLVWSAVLASACLPGILPPTVLLRKASGRVTPHVELGAWWRDGSFQCDIPGAAVGRVFNVGSVVVSQVNPHVAWFLRRAGATGLAHGLLLDVRKTLRWACDLGVLPAVAGQDWSCVWLQRFHGDVTLLPAARVAEVARLLSDPTERHLERCFADGARAVEPWVAAVATRRAVEDAVARLVDEAGAAEAAARTLHCRVDSGVDHAEDQDSTDHE</sequence>
<feature type="short sequence motif" description="GXSXG" evidence="5">
    <location>
        <begin position="297"/>
        <end position="301"/>
    </location>
</feature>
<feature type="active site" description="Proton acceptor" evidence="5">
    <location>
        <position position="443"/>
    </location>
</feature>
<name>A0A9W7Y0R1_9FUNG</name>
<dbReference type="Pfam" id="PF01734">
    <property type="entry name" value="Patatin"/>
    <property type="match status" value="1"/>
</dbReference>
<keyword evidence="4 5" id="KW-0443">Lipid metabolism</keyword>
<dbReference type="EMBL" id="JANBOJ010000147">
    <property type="protein sequence ID" value="KAJ1721817.1"/>
    <property type="molecule type" value="Genomic_DNA"/>
</dbReference>
<keyword evidence="2 5" id="KW-0378">Hydrolase</keyword>
<keyword evidence="9" id="KW-1185">Reference proteome</keyword>
<dbReference type="GO" id="GO:0052689">
    <property type="term" value="F:carboxylic ester hydrolase activity"/>
    <property type="evidence" value="ECO:0007669"/>
    <property type="project" value="UniProtKB-ARBA"/>
</dbReference>
<evidence type="ECO:0000313" key="9">
    <source>
        <dbReference type="Proteomes" id="UP001149813"/>
    </source>
</evidence>
<keyword evidence="3 5" id="KW-0442">Lipid degradation</keyword>
<protein>
    <recommendedName>
        <fullName evidence="7">PNPLA domain-containing protein</fullName>
    </recommendedName>
</protein>
<evidence type="ECO:0000256" key="3">
    <source>
        <dbReference type="ARBA" id="ARBA00022963"/>
    </source>
</evidence>
<dbReference type="InterPro" id="IPR050301">
    <property type="entry name" value="NTE"/>
</dbReference>
<evidence type="ECO:0000256" key="5">
    <source>
        <dbReference type="PROSITE-ProRule" id="PRU01161"/>
    </source>
</evidence>
<feature type="domain" description="PNPLA" evidence="7">
    <location>
        <begin position="266"/>
        <end position="456"/>
    </location>
</feature>
<dbReference type="GO" id="GO:0046486">
    <property type="term" value="P:glycerolipid metabolic process"/>
    <property type="evidence" value="ECO:0007669"/>
    <property type="project" value="UniProtKB-ARBA"/>
</dbReference>
<comment type="similarity">
    <text evidence="1">Belongs to the PLPL family.</text>
</comment>
<dbReference type="OrthoDB" id="15478at2759"/>
<dbReference type="GO" id="GO:0016298">
    <property type="term" value="F:lipase activity"/>
    <property type="evidence" value="ECO:0007669"/>
    <property type="project" value="UniProtKB-ARBA"/>
</dbReference>
<dbReference type="InterPro" id="IPR016035">
    <property type="entry name" value="Acyl_Trfase/lysoPLipase"/>
</dbReference>
<comment type="caution">
    <text evidence="5">Lacks conserved residue(s) required for the propagation of feature annotation.</text>
</comment>
<feature type="compositionally biased region" description="Polar residues" evidence="6">
    <location>
        <begin position="1"/>
        <end position="12"/>
    </location>
</feature>
<feature type="region of interest" description="Disordered" evidence="6">
    <location>
        <begin position="1"/>
        <end position="43"/>
    </location>
</feature>
<organism evidence="8 9">
    <name type="scientific">Coemansia erecta</name>
    <dbReference type="NCBI Taxonomy" id="147472"/>
    <lineage>
        <taxon>Eukaryota</taxon>
        <taxon>Fungi</taxon>
        <taxon>Fungi incertae sedis</taxon>
        <taxon>Zoopagomycota</taxon>
        <taxon>Kickxellomycotina</taxon>
        <taxon>Kickxellomycetes</taxon>
        <taxon>Kickxellales</taxon>
        <taxon>Kickxellaceae</taxon>
        <taxon>Coemansia</taxon>
    </lineage>
</organism>